<feature type="compositionally biased region" description="Basic and acidic residues" evidence="1">
    <location>
        <begin position="10"/>
        <end position="26"/>
    </location>
</feature>
<name>A0A484GX77_SOUCH</name>
<dbReference type="Proteomes" id="UP000295264">
    <property type="component" value="Unassembled WGS sequence"/>
</dbReference>
<dbReference type="AlphaFoldDB" id="A0A484GX77"/>
<evidence type="ECO:0000313" key="3">
    <source>
        <dbReference type="Proteomes" id="UP000295264"/>
    </source>
</evidence>
<comment type="caution">
    <text evidence="2">The sequence shown here is derived from an EMBL/GenBank/DDBJ whole genome shotgun (WGS) entry which is preliminary data.</text>
</comment>
<protein>
    <submittedName>
        <fullName evidence="2">Uncharacterized protein</fullName>
    </submittedName>
</protein>
<feature type="region of interest" description="Disordered" evidence="1">
    <location>
        <begin position="1"/>
        <end position="26"/>
    </location>
</feature>
<proteinExistence type="predicted"/>
<sequence>ISVSQTVDEGIEHGSEDGVKDRDHFV</sequence>
<keyword evidence="3" id="KW-1185">Reference proteome</keyword>
<feature type="non-terminal residue" evidence="2">
    <location>
        <position position="1"/>
    </location>
</feature>
<feature type="non-terminal residue" evidence="2">
    <location>
        <position position="26"/>
    </location>
</feature>
<reference evidence="2 3" key="1">
    <citation type="journal article" date="2018" name="Genomics">
        <title>Molecular footprints of inshore aquatic adaptation in Indo-Pacific humpback dolphin (Sousa chinensis).</title>
        <authorList>
            <person name="Ming Y."/>
            <person name="Jian J."/>
            <person name="Yu F."/>
            <person name="Yu X."/>
            <person name="Wang J."/>
            <person name="Liu W."/>
        </authorList>
    </citation>
    <scope>NUCLEOTIDE SEQUENCE [LARGE SCALE GENOMIC DNA]</scope>
    <source>
        <strain evidence="2">MY-2018</strain>
        <tissue evidence="2">Skin</tissue>
    </source>
</reference>
<evidence type="ECO:0000313" key="2">
    <source>
        <dbReference type="EMBL" id="TEA40407.1"/>
    </source>
</evidence>
<accession>A0A484GX77</accession>
<organism evidence="2 3">
    <name type="scientific">Sousa chinensis</name>
    <name type="common">Indo-pacific humpbacked dolphin</name>
    <name type="synonym">Steno chinensis</name>
    <dbReference type="NCBI Taxonomy" id="103600"/>
    <lineage>
        <taxon>Eukaryota</taxon>
        <taxon>Metazoa</taxon>
        <taxon>Chordata</taxon>
        <taxon>Craniata</taxon>
        <taxon>Vertebrata</taxon>
        <taxon>Euteleostomi</taxon>
        <taxon>Mammalia</taxon>
        <taxon>Eutheria</taxon>
        <taxon>Laurasiatheria</taxon>
        <taxon>Artiodactyla</taxon>
        <taxon>Whippomorpha</taxon>
        <taxon>Cetacea</taxon>
        <taxon>Odontoceti</taxon>
        <taxon>Delphinidae</taxon>
        <taxon>Sousa</taxon>
    </lineage>
</organism>
<gene>
    <name evidence="2" type="ORF">DBR06_SOUSAS45310002</name>
</gene>
<dbReference type="EMBL" id="QWLN02002998">
    <property type="protein sequence ID" value="TEA40407.1"/>
    <property type="molecule type" value="Genomic_DNA"/>
</dbReference>
<evidence type="ECO:0000256" key="1">
    <source>
        <dbReference type="SAM" id="MobiDB-lite"/>
    </source>
</evidence>